<evidence type="ECO:0000259" key="1">
    <source>
        <dbReference type="SMART" id="SM00966"/>
    </source>
</evidence>
<dbReference type="Gene3D" id="2.10.260.10">
    <property type="match status" value="1"/>
</dbReference>
<keyword evidence="3" id="KW-1185">Reference proteome</keyword>
<evidence type="ECO:0000313" key="3">
    <source>
        <dbReference type="Proteomes" id="UP000509448"/>
    </source>
</evidence>
<gene>
    <name evidence="2" type="ORF">NAS2_1415</name>
</gene>
<accession>A0A4P2VHX7</accession>
<dbReference type="InterPro" id="IPR007159">
    <property type="entry name" value="SpoVT-AbrB_dom"/>
</dbReference>
<evidence type="ECO:0000313" key="2">
    <source>
        <dbReference type="EMBL" id="BBE42802.1"/>
    </source>
</evidence>
<protein>
    <submittedName>
        <fullName evidence="2">Prevent host death protein, Phd antitoxin like</fullName>
    </submittedName>
</protein>
<dbReference type="SUPFAM" id="SSF89447">
    <property type="entry name" value="AbrB/MazE/MraZ-like"/>
    <property type="match status" value="1"/>
</dbReference>
<dbReference type="KEGG" id="ccai:NAS2_1415"/>
<dbReference type="NCBIfam" id="TIGR01439">
    <property type="entry name" value="lp_hng_hel_AbrB"/>
    <property type="match status" value="1"/>
</dbReference>
<organism evidence="2 3">
    <name type="scientific">Conexivisphaera calida</name>
    <dbReference type="NCBI Taxonomy" id="1874277"/>
    <lineage>
        <taxon>Archaea</taxon>
        <taxon>Nitrososphaerota</taxon>
        <taxon>Conexivisphaeria</taxon>
        <taxon>Conexivisphaerales</taxon>
        <taxon>Conexivisphaeraceae</taxon>
        <taxon>Conexivisphaera</taxon>
    </lineage>
</organism>
<dbReference type="EMBL" id="AP018732">
    <property type="protein sequence ID" value="BBE42802.1"/>
    <property type="molecule type" value="Genomic_DNA"/>
</dbReference>
<dbReference type="InterPro" id="IPR052975">
    <property type="entry name" value="Repressor-like_regulatory"/>
</dbReference>
<dbReference type="AlphaFoldDB" id="A0A4P2VHX7"/>
<proteinExistence type="predicted"/>
<dbReference type="GO" id="GO:0003677">
    <property type="term" value="F:DNA binding"/>
    <property type="evidence" value="ECO:0007669"/>
    <property type="project" value="InterPro"/>
</dbReference>
<dbReference type="PANTHER" id="PTHR34860">
    <property type="entry name" value="REPRESSOR-LIKE PROTEIN SSO7C3"/>
    <property type="match status" value="1"/>
</dbReference>
<dbReference type="PANTHER" id="PTHR34860:SF6">
    <property type="entry name" value="REPRESSOR-LIKE PROTEIN SSO7C3"/>
    <property type="match status" value="1"/>
</dbReference>
<dbReference type="Proteomes" id="UP000509448">
    <property type="component" value="Chromosome"/>
</dbReference>
<dbReference type="InterPro" id="IPR037914">
    <property type="entry name" value="SpoVT-AbrB_sf"/>
</dbReference>
<reference evidence="2 3" key="1">
    <citation type="journal article" date="2019" name="ISME J.">
        <title>Isolation and characterization of a thermophilic sulfur- and iron-reducing thaumarchaeote from a terrestrial acidic hot spring.</title>
        <authorList>
            <person name="Kato S."/>
            <person name="Itoh T."/>
            <person name="Yuki M."/>
            <person name="Nagamori M."/>
            <person name="Ohnishi M."/>
            <person name="Uematsu K."/>
            <person name="Suzuki K."/>
            <person name="Takashina T."/>
            <person name="Ohkuma M."/>
        </authorList>
    </citation>
    <scope>NUCLEOTIDE SEQUENCE [LARGE SCALE GENOMIC DNA]</scope>
    <source>
        <strain evidence="2 3">NAS-02</strain>
    </source>
</reference>
<sequence length="74" mass="8130">MTRNYQITIPYWARKELGIEIGAKLLVQVEGDKIIISKKTGDIASLGLTLGRKITEEEIDRAIDEAGREIGSGS</sequence>
<dbReference type="SMART" id="SM00966">
    <property type="entry name" value="SpoVT_AbrB"/>
    <property type="match status" value="1"/>
</dbReference>
<dbReference type="Pfam" id="PF04014">
    <property type="entry name" value="MazE_antitoxin"/>
    <property type="match status" value="1"/>
</dbReference>
<feature type="domain" description="SpoVT-AbrB" evidence="1">
    <location>
        <begin position="1"/>
        <end position="44"/>
    </location>
</feature>
<name>A0A4P2VHX7_9ARCH</name>